<comment type="caution">
    <text evidence="1">The sequence shown here is derived from an EMBL/GenBank/DDBJ whole genome shotgun (WGS) entry which is preliminary data.</text>
</comment>
<evidence type="ECO:0000313" key="2">
    <source>
        <dbReference type="Proteomes" id="UP000232688"/>
    </source>
</evidence>
<dbReference type="VEuPathDB" id="FungiDB:RhiirA1_387031"/>
<proteinExistence type="predicted"/>
<dbReference type="AlphaFoldDB" id="A0A2N0SJQ9"/>
<dbReference type="VEuPathDB" id="FungiDB:RhiirFUN_016553"/>
<organism evidence="1 2">
    <name type="scientific">Rhizophagus irregularis</name>
    <dbReference type="NCBI Taxonomy" id="588596"/>
    <lineage>
        <taxon>Eukaryota</taxon>
        <taxon>Fungi</taxon>
        <taxon>Fungi incertae sedis</taxon>
        <taxon>Mucoromycota</taxon>
        <taxon>Glomeromycotina</taxon>
        <taxon>Glomeromycetes</taxon>
        <taxon>Glomerales</taxon>
        <taxon>Glomeraceae</taxon>
        <taxon>Rhizophagus</taxon>
    </lineage>
</organism>
<reference evidence="1 2" key="2">
    <citation type="submission" date="2017-10" db="EMBL/GenBank/DDBJ databases">
        <title>Genome analyses suggest a sexual origin of heterokaryosis in a supposedly ancient asexual fungus.</title>
        <authorList>
            <person name="Corradi N."/>
            <person name="Sedzielewska K."/>
            <person name="Noel J."/>
            <person name="Charron P."/>
            <person name="Farinelli L."/>
            <person name="Marton T."/>
            <person name="Kruger M."/>
            <person name="Pelin A."/>
            <person name="Brachmann A."/>
            <person name="Corradi N."/>
        </authorList>
    </citation>
    <scope>NUCLEOTIDE SEQUENCE [LARGE SCALE GENOMIC DNA]</scope>
    <source>
        <strain evidence="1 2">A1</strain>
    </source>
</reference>
<protein>
    <submittedName>
        <fullName evidence="1">Uncharacterized protein</fullName>
    </submittedName>
</protein>
<name>A0A2N0SJQ9_9GLOM</name>
<dbReference type="EMBL" id="LLXH01000016">
    <property type="protein sequence ID" value="PKC75789.1"/>
    <property type="molecule type" value="Genomic_DNA"/>
</dbReference>
<accession>A0A2N0SJQ9</accession>
<reference evidence="1 2" key="1">
    <citation type="submission" date="2017-10" db="EMBL/GenBank/DDBJ databases">
        <title>Extensive intraspecific genome diversity in a model arbuscular mycorrhizal fungus.</title>
        <authorList>
            <person name="Chen E.C.H."/>
            <person name="Morin E."/>
            <person name="Baudet D."/>
            <person name="Noel J."/>
            <person name="Ndikumana S."/>
            <person name="Charron P."/>
            <person name="St-Onge C."/>
            <person name="Giorgi J."/>
            <person name="Grigoriev I.V."/>
            <person name="Roux C."/>
            <person name="Martin F.M."/>
            <person name="Corradi N."/>
        </authorList>
    </citation>
    <scope>NUCLEOTIDE SEQUENCE [LARGE SCALE GENOMIC DNA]</scope>
    <source>
        <strain evidence="1 2">A1</strain>
    </source>
</reference>
<sequence length="154" mass="18031">MCQRTNPDKMKCLYQYAIKRGEKNPEKFSIITGAEKNKWDNECFRNVLEKDMRFYREKRSRKLDASTKKSSNKKVKKADGKKVLSILKKLINIPDSGSSLEETSESASNFLQLSERIDNAETKNEDASQGLIYSYFDFRKSVYKRYKELKPSPY</sequence>
<evidence type="ECO:0000313" key="1">
    <source>
        <dbReference type="EMBL" id="PKC75789.1"/>
    </source>
</evidence>
<dbReference type="VEuPathDB" id="FungiDB:FUN_011937"/>
<dbReference type="Proteomes" id="UP000232688">
    <property type="component" value="Unassembled WGS sequence"/>
</dbReference>
<gene>
    <name evidence="1" type="ORF">RhiirA1_387031</name>
</gene>